<keyword evidence="8" id="KW-1185">Reference proteome</keyword>
<evidence type="ECO:0000256" key="3">
    <source>
        <dbReference type="ARBA" id="ARBA00023319"/>
    </source>
</evidence>
<dbReference type="InterPro" id="IPR003598">
    <property type="entry name" value="Ig_sub2"/>
</dbReference>
<dbReference type="FunFam" id="2.60.40.10:FF:000049">
    <property type="entry name" value="Leukocyte immunoglobulin-like receptor subfamily B member 1"/>
    <property type="match status" value="3"/>
</dbReference>
<keyword evidence="2" id="KW-1015">Disulfide bond</keyword>
<proteinExistence type="predicted"/>
<dbReference type="InterPro" id="IPR013151">
    <property type="entry name" value="Immunoglobulin_dom"/>
</dbReference>
<dbReference type="SUPFAM" id="SSF48726">
    <property type="entry name" value="Immunoglobulin"/>
    <property type="match status" value="3"/>
</dbReference>
<keyword evidence="1 4" id="KW-0732">Signal</keyword>
<accession>A0A5N3USE1</accession>
<evidence type="ECO:0000259" key="6">
    <source>
        <dbReference type="SMART" id="SM00409"/>
    </source>
</evidence>
<feature type="domain" description="Immunoglobulin subtype 2" evidence="5">
    <location>
        <begin position="40"/>
        <end position="101"/>
    </location>
</feature>
<dbReference type="GO" id="GO:0005886">
    <property type="term" value="C:plasma membrane"/>
    <property type="evidence" value="ECO:0007669"/>
    <property type="project" value="TreeGrafter"/>
</dbReference>
<evidence type="ECO:0000256" key="2">
    <source>
        <dbReference type="ARBA" id="ARBA00023157"/>
    </source>
</evidence>
<dbReference type="Proteomes" id="UP000326458">
    <property type="component" value="Unassembled WGS sequence"/>
</dbReference>
<dbReference type="InterPro" id="IPR003599">
    <property type="entry name" value="Ig_sub"/>
</dbReference>
<evidence type="ECO:0000256" key="1">
    <source>
        <dbReference type="ARBA" id="ARBA00022729"/>
    </source>
</evidence>
<evidence type="ECO:0000313" key="8">
    <source>
        <dbReference type="Proteomes" id="UP000326458"/>
    </source>
</evidence>
<evidence type="ECO:0000256" key="4">
    <source>
        <dbReference type="SAM" id="SignalP"/>
    </source>
</evidence>
<organism evidence="7 8">
    <name type="scientific">Muntiacus muntjak</name>
    <name type="common">Barking deer</name>
    <name type="synonym">Indian muntjac</name>
    <dbReference type="NCBI Taxonomy" id="9888"/>
    <lineage>
        <taxon>Eukaryota</taxon>
        <taxon>Metazoa</taxon>
        <taxon>Chordata</taxon>
        <taxon>Craniata</taxon>
        <taxon>Vertebrata</taxon>
        <taxon>Euteleostomi</taxon>
        <taxon>Mammalia</taxon>
        <taxon>Eutheria</taxon>
        <taxon>Laurasiatheria</taxon>
        <taxon>Artiodactyla</taxon>
        <taxon>Ruminantia</taxon>
        <taxon>Pecora</taxon>
        <taxon>Cervidae</taxon>
        <taxon>Muntiacinae</taxon>
        <taxon>Muntiacus</taxon>
    </lineage>
</organism>
<feature type="domain" description="Immunoglobulin subtype 2" evidence="5">
    <location>
        <begin position="228"/>
        <end position="295"/>
    </location>
</feature>
<feature type="domain" description="Immunoglobulin" evidence="6">
    <location>
        <begin position="122"/>
        <end position="211"/>
    </location>
</feature>
<feature type="signal peptide" evidence="4">
    <location>
        <begin position="1"/>
        <end position="21"/>
    </location>
</feature>
<dbReference type="Pfam" id="PF00047">
    <property type="entry name" value="ig"/>
    <property type="match status" value="3"/>
</dbReference>
<reference evidence="7 8" key="1">
    <citation type="submission" date="2019-06" db="EMBL/GenBank/DDBJ databases">
        <title>Discovery of a novel chromosome fission-fusion reversal in muntjac.</title>
        <authorList>
            <person name="Mudd A.B."/>
            <person name="Bredeson J.V."/>
            <person name="Baum R."/>
            <person name="Hockemeyer D."/>
            <person name="Rokhsar D.S."/>
        </authorList>
    </citation>
    <scope>NUCLEOTIDE SEQUENCE [LARGE SCALE GENOMIC DNA]</scope>
    <source>
        <strain evidence="7">UTSW_UCB_Mm</strain>
        <tissue evidence="7">Fibroblast cell line</tissue>
    </source>
</reference>
<dbReference type="EMBL" id="VCEA01001433">
    <property type="protein sequence ID" value="KAB0339608.1"/>
    <property type="molecule type" value="Genomic_DNA"/>
</dbReference>
<name>A0A5N3USE1_MUNMU</name>
<dbReference type="SMART" id="SM00408">
    <property type="entry name" value="IGc2"/>
    <property type="match status" value="3"/>
</dbReference>
<feature type="domain" description="Immunoglobulin" evidence="6">
    <location>
        <begin position="34"/>
        <end position="111"/>
    </location>
</feature>
<feature type="chain" id="PRO_5024347983" description="Ig-like domain-containing protein" evidence="4">
    <location>
        <begin position="22"/>
        <end position="393"/>
    </location>
</feature>
<dbReference type="InterPro" id="IPR013783">
    <property type="entry name" value="Ig-like_fold"/>
</dbReference>
<gene>
    <name evidence="7" type="ORF">FD754_023793</name>
</gene>
<dbReference type="InterPro" id="IPR050412">
    <property type="entry name" value="Ig-like_Receptors_ImmuneReg"/>
</dbReference>
<dbReference type="PANTHER" id="PTHR11738:SF192">
    <property type="entry name" value="KILLER CELL IMMUNOGLOBULIN-LIKE RECEPTOR-LIKE PROTEIN KIR3DX1-RELATED"/>
    <property type="match status" value="1"/>
</dbReference>
<dbReference type="AlphaFoldDB" id="A0A5N3USE1"/>
<comment type="caution">
    <text evidence="7">The sequence shown here is derived from an EMBL/GenBank/DDBJ whole genome shotgun (WGS) entry which is preliminary data.</text>
</comment>
<keyword evidence="3" id="KW-0393">Immunoglobulin domain</keyword>
<feature type="domain" description="Immunoglobulin" evidence="6">
    <location>
        <begin position="222"/>
        <end position="311"/>
    </location>
</feature>
<sequence length="393" mass="42239">MWPTLLSLLSLGFSVSLRIWAAVGAYEKLSLSAWPNTMVPLGQTVTFRCHSNSPLKRFRLFKRGGTSLPELQGRHVNTCTLGPVTRELAGSYTCSGGYQHPESDTLQILVTGVFIEPSISAHPGPLVQEGRNVTLRCQSQLLFDKFVLQQENSTRHFQSRGETFTGGHASTDFSIGPMTLRSAGTYRCYGSLSHYPYVWSAPSDPVDIVLTGLSKKPSLSAQGGPVMKSGESVTLLCSSKHTFDQFHLQRKGKSLGRRLAGGRDPRGALQAAFPLGPGTPALSGVYRCYGSFNHSPYAWSDPSEPLLLSVSGSTTSTCPSTMDPHTTEGKQDGLLSQQISEKTEGSCVSVGSTTSHFCDLGSSTSVSCQHLRSWSVLEPEGALSFSCSGTGIF</sequence>
<evidence type="ECO:0000313" key="7">
    <source>
        <dbReference type="EMBL" id="KAB0339608.1"/>
    </source>
</evidence>
<dbReference type="PANTHER" id="PTHR11738">
    <property type="entry name" value="MHC CLASS I NK CELL RECEPTOR"/>
    <property type="match status" value="1"/>
</dbReference>
<protein>
    <recommendedName>
        <fullName evidence="9">Ig-like domain-containing protein</fullName>
    </recommendedName>
</protein>
<feature type="domain" description="Immunoglobulin subtype 2" evidence="5">
    <location>
        <begin position="128"/>
        <end position="195"/>
    </location>
</feature>
<evidence type="ECO:0008006" key="9">
    <source>
        <dbReference type="Google" id="ProtNLM"/>
    </source>
</evidence>
<dbReference type="SMART" id="SM00409">
    <property type="entry name" value="IG"/>
    <property type="match status" value="3"/>
</dbReference>
<dbReference type="Gene3D" id="2.60.40.10">
    <property type="entry name" value="Immunoglobulins"/>
    <property type="match status" value="3"/>
</dbReference>
<evidence type="ECO:0000259" key="5">
    <source>
        <dbReference type="SMART" id="SM00408"/>
    </source>
</evidence>
<dbReference type="InterPro" id="IPR036179">
    <property type="entry name" value="Ig-like_dom_sf"/>
</dbReference>
<dbReference type="GO" id="GO:0002764">
    <property type="term" value="P:immune response-regulating signaling pathway"/>
    <property type="evidence" value="ECO:0007669"/>
    <property type="project" value="TreeGrafter"/>
</dbReference>